<dbReference type="Pfam" id="PF22942">
    <property type="entry name" value="DUF7025"/>
    <property type="match status" value="1"/>
</dbReference>
<dbReference type="InterPro" id="IPR056599">
    <property type="entry name" value="AAA_lid_fung"/>
</dbReference>
<dbReference type="InterPro" id="IPR003593">
    <property type="entry name" value="AAA+_ATPase"/>
</dbReference>
<dbReference type="SMART" id="SM00382">
    <property type="entry name" value="AAA"/>
    <property type="match status" value="1"/>
</dbReference>
<feature type="compositionally biased region" description="Acidic residues" evidence="1">
    <location>
        <begin position="36"/>
        <end position="46"/>
    </location>
</feature>
<accession>A0A1Q8S3T1</accession>
<sequence>MPEAVSQYLVEEQPDRGLDPTTSMEDSKDQTKSEITEDENQQEDLDSNVGDTANIESPKKPWIGYRIEYRNRFTGDLISERMYEKGNEPKEYEADGPIFELITSYRVSTHSLDPKSTLPITSQSLPLQHIRINSMAIINALQSVVRYYPSQDFSGESLVVQRPYPVLVHYYEELRQFSQNCSSKPQNELCDRERDAAEHLDILLGFLDDEVMADVRLEQERNKRGFSTWEWRWIAYKPGTIAVDTLDTGGWDASVVHSVSGGVFDNPPTDWHVRTWKLTFDGSDMIRVWSGRGVYWAKFDGEASDTAATRQTLFFDPKVDENYTEHEVIAELIKNGKHYAEMVEKQCYHYKGKGAGFPENEISGLVMVDIDGYTRAFPNVTPLAIGDEDLRNWSSSCTCDTCKERKRNLDIQLAPLFGDLANDMILVPEMDDFQYLLCPSSVVGYVFRTRSWELLHVRCLLPPQFDENMIGHLVMSEQRLKTLKALSKSFARVNKHNDDIKTAKWSADFVKGKGNGLIFLLHGKPGVGKTCTAECIAEFTRRPLMTLTSSDIGTDPKTVEFNLTENFKRAMSWGAVLLIDEADIFMERRSTSDLARNSLVAGFLRALEFYDGILFLTTNRVGSFDDAFISRIHVQLYYPDFTDEERQKVWKTFIDKLGRERGDTLRLTIDAKEYIESTKKHDVKWNGREIRNAFQTAVALAEYDDEKDSEGRVMVTDSHLRAVIELSKDFKGYLRELHRRDEGKRAEDRHERLDSYDGST</sequence>
<dbReference type="EMBL" id="MPGH01000022">
    <property type="protein sequence ID" value="OLN96128.1"/>
    <property type="molecule type" value="Genomic_DNA"/>
</dbReference>
<dbReference type="AlphaFoldDB" id="A0A1Q8S3T1"/>
<feature type="domain" description="AAA+ ATPase" evidence="2">
    <location>
        <begin position="515"/>
        <end position="642"/>
    </location>
</feature>
<evidence type="ECO:0000256" key="1">
    <source>
        <dbReference type="SAM" id="MobiDB-lite"/>
    </source>
</evidence>
<evidence type="ECO:0000313" key="4">
    <source>
        <dbReference type="Proteomes" id="UP000186583"/>
    </source>
</evidence>
<dbReference type="Proteomes" id="UP000186583">
    <property type="component" value="Unassembled WGS sequence"/>
</dbReference>
<dbReference type="OrthoDB" id="10042665at2759"/>
<feature type="region of interest" description="Disordered" evidence="1">
    <location>
        <begin position="1"/>
        <end position="54"/>
    </location>
</feature>
<name>A0A1Q8S3T1_9PEZI</name>
<gene>
    <name evidence="3" type="ORF">CCHL11_03237</name>
</gene>
<dbReference type="GO" id="GO:0016887">
    <property type="term" value="F:ATP hydrolysis activity"/>
    <property type="evidence" value="ECO:0007669"/>
    <property type="project" value="InterPro"/>
</dbReference>
<dbReference type="Pfam" id="PF00004">
    <property type="entry name" value="AAA"/>
    <property type="match status" value="1"/>
</dbReference>
<dbReference type="Pfam" id="PF23232">
    <property type="entry name" value="AAA_lid_13"/>
    <property type="match status" value="1"/>
</dbReference>
<dbReference type="Gene3D" id="3.40.50.300">
    <property type="entry name" value="P-loop containing nucleotide triphosphate hydrolases"/>
    <property type="match status" value="1"/>
</dbReference>
<protein>
    <submittedName>
        <fullName evidence="3">ATPase family AAA domain-containing protein 3B 1</fullName>
    </submittedName>
</protein>
<dbReference type="InterPro" id="IPR054289">
    <property type="entry name" value="DUF7025"/>
</dbReference>
<evidence type="ECO:0000313" key="3">
    <source>
        <dbReference type="EMBL" id="OLN96128.1"/>
    </source>
</evidence>
<dbReference type="InterPro" id="IPR003959">
    <property type="entry name" value="ATPase_AAA_core"/>
</dbReference>
<dbReference type="GO" id="GO:0005524">
    <property type="term" value="F:ATP binding"/>
    <property type="evidence" value="ECO:0007669"/>
    <property type="project" value="InterPro"/>
</dbReference>
<dbReference type="PANTHER" id="PTHR46411">
    <property type="entry name" value="FAMILY ATPASE, PUTATIVE-RELATED"/>
    <property type="match status" value="1"/>
</dbReference>
<dbReference type="InterPro" id="IPR027417">
    <property type="entry name" value="P-loop_NTPase"/>
</dbReference>
<keyword evidence="4" id="KW-1185">Reference proteome</keyword>
<comment type="caution">
    <text evidence="3">The sequence shown here is derived from an EMBL/GenBank/DDBJ whole genome shotgun (WGS) entry which is preliminary data.</text>
</comment>
<dbReference type="SUPFAM" id="SSF52540">
    <property type="entry name" value="P-loop containing nucleoside triphosphate hydrolases"/>
    <property type="match status" value="1"/>
</dbReference>
<organism evidence="3 4">
    <name type="scientific">Colletotrichum chlorophyti</name>
    <dbReference type="NCBI Taxonomy" id="708187"/>
    <lineage>
        <taxon>Eukaryota</taxon>
        <taxon>Fungi</taxon>
        <taxon>Dikarya</taxon>
        <taxon>Ascomycota</taxon>
        <taxon>Pezizomycotina</taxon>
        <taxon>Sordariomycetes</taxon>
        <taxon>Hypocreomycetidae</taxon>
        <taxon>Glomerellales</taxon>
        <taxon>Glomerellaceae</taxon>
        <taxon>Colletotrichum</taxon>
    </lineage>
</organism>
<dbReference type="STRING" id="708187.A0A1Q8S3T1"/>
<dbReference type="CDD" id="cd19481">
    <property type="entry name" value="RecA-like_protease"/>
    <property type="match status" value="1"/>
</dbReference>
<dbReference type="PANTHER" id="PTHR46411:SF4">
    <property type="entry name" value="AAA+ ATPASE DOMAIN-CONTAINING PROTEIN"/>
    <property type="match status" value="1"/>
</dbReference>
<feature type="compositionally biased region" description="Basic and acidic residues" evidence="1">
    <location>
        <begin position="25"/>
        <end position="35"/>
    </location>
</feature>
<evidence type="ECO:0000259" key="2">
    <source>
        <dbReference type="SMART" id="SM00382"/>
    </source>
</evidence>
<reference evidence="3 4" key="1">
    <citation type="submission" date="2016-11" db="EMBL/GenBank/DDBJ databases">
        <title>Draft Genome Assembly of Colletotrichum chlorophyti a pathogen of herbaceous plants.</title>
        <authorList>
            <person name="Gan P."/>
            <person name="Narusaka M."/>
            <person name="Tsushima A."/>
            <person name="Narusaka Y."/>
            <person name="Takano Y."/>
            <person name="Shirasu K."/>
        </authorList>
    </citation>
    <scope>NUCLEOTIDE SEQUENCE [LARGE SCALE GENOMIC DNA]</scope>
    <source>
        <strain evidence="3 4">NTL11</strain>
    </source>
</reference>
<feature type="region of interest" description="Disordered" evidence="1">
    <location>
        <begin position="740"/>
        <end position="760"/>
    </location>
</feature>
<proteinExistence type="predicted"/>